<evidence type="ECO:0000256" key="2">
    <source>
        <dbReference type="ARBA" id="ARBA00008982"/>
    </source>
</evidence>
<proteinExistence type="inferred from homology"/>
<dbReference type="Gene3D" id="3.40.50.1260">
    <property type="entry name" value="Phosphoglycerate kinase, N-terminal domain"/>
    <property type="match status" value="1"/>
</dbReference>
<name>A0AAD5CT03_AMBAR</name>
<evidence type="ECO:0000313" key="9">
    <source>
        <dbReference type="EMBL" id="KAI7745971.1"/>
    </source>
</evidence>
<organism evidence="9 10">
    <name type="scientific">Ambrosia artemisiifolia</name>
    <name type="common">Common ragweed</name>
    <dbReference type="NCBI Taxonomy" id="4212"/>
    <lineage>
        <taxon>Eukaryota</taxon>
        <taxon>Viridiplantae</taxon>
        <taxon>Streptophyta</taxon>
        <taxon>Embryophyta</taxon>
        <taxon>Tracheophyta</taxon>
        <taxon>Spermatophyta</taxon>
        <taxon>Magnoliopsida</taxon>
        <taxon>eudicotyledons</taxon>
        <taxon>Gunneridae</taxon>
        <taxon>Pentapetalae</taxon>
        <taxon>asterids</taxon>
        <taxon>campanulids</taxon>
        <taxon>Asterales</taxon>
        <taxon>Asteraceae</taxon>
        <taxon>Asteroideae</taxon>
        <taxon>Heliantheae alliance</taxon>
        <taxon>Heliantheae</taxon>
        <taxon>Ambrosia</taxon>
    </lineage>
</organism>
<keyword evidence="8" id="KW-0460">Magnesium</keyword>
<protein>
    <recommendedName>
        <fullName evidence="3">phosphoglycerate kinase</fullName>
        <ecNumber evidence="3">2.7.2.3</ecNumber>
    </recommendedName>
</protein>
<keyword evidence="6" id="KW-0418">Kinase</keyword>
<keyword evidence="4" id="KW-0808">Transferase</keyword>
<dbReference type="Proteomes" id="UP001206925">
    <property type="component" value="Unassembled WGS sequence"/>
</dbReference>
<evidence type="ECO:0000256" key="1">
    <source>
        <dbReference type="ARBA" id="ARBA00001946"/>
    </source>
</evidence>
<dbReference type="SUPFAM" id="SSF53748">
    <property type="entry name" value="Phosphoglycerate kinase"/>
    <property type="match status" value="1"/>
</dbReference>
<evidence type="ECO:0000256" key="4">
    <source>
        <dbReference type="ARBA" id="ARBA00022679"/>
    </source>
</evidence>
<keyword evidence="5" id="KW-0547">Nucleotide-binding</keyword>
<dbReference type="GO" id="GO:0005524">
    <property type="term" value="F:ATP binding"/>
    <property type="evidence" value="ECO:0007669"/>
    <property type="project" value="UniProtKB-KW"/>
</dbReference>
<keyword evidence="10" id="KW-1185">Reference proteome</keyword>
<dbReference type="EC" id="2.7.2.3" evidence="3"/>
<dbReference type="InterPro" id="IPR015824">
    <property type="entry name" value="Phosphoglycerate_kinase_N"/>
</dbReference>
<dbReference type="InterPro" id="IPR036043">
    <property type="entry name" value="Phosphoglycerate_kinase_sf"/>
</dbReference>
<evidence type="ECO:0000256" key="5">
    <source>
        <dbReference type="ARBA" id="ARBA00022741"/>
    </source>
</evidence>
<dbReference type="Pfam" id="PF00162">
    <property type="entry name" value="PGK"/>
    <property type="match status" value="1"/>
</dbReference>
<evidence type="ECO:0000256" key="7">
    <source>
        <dbReference type="ARBA" id="ARBA00022840"/>
    </source>
</evidence>
<dbReference type="GO" id="GO:0004618">
    <property type="term" value="F:phosphoglycerate kinase activity"/>
    <property type="evidence" value="ECO:0007669"/>
    <property type="project" value="UniProtKB-EC"/>
</dbReference>
<comment type="caution">
    <text evidence="9">The sequence shown here is derived from an EMBL/GenBank/DDBJ whole genome shotgun (WGS) entry which is preliminary data.</text>
</comment>
<evidence type="ECO:0000256" key="3">
    <source>
        <dbReference type="ARBA" id="ARBA00013061"/>
    </source>
</evidence>
<dbReference type="AlphaFoldDB" id="A0AAD5CT03"/>
<sequence>MAKKTSVSSFTEADLKGKRVFARVDLNVPLDDNFKIIDDNRIPQLHHATKPLVPVMMNNGHVFYGAPVYSQLLTDVPCVFFEVEQVKEV</sequence>
<comment type="cofactor">
    <cofactor evidence="1">
        <name>Mg(2+)</name>
        <dbReference type="ChEBI" id="CHEBI:18420"/>
    </cofactor>
</comment>
<dbReference type="EMBL" id="JAMZMK010007072">
    <property type="protein sequence ID" value="KAI7745971.1"/>
    <property type="molecule type" value="Genomic_DNA"/>
</dbReference>
<evidence type="ECO:0000256" key="6">
    <source>
        <dbReference type="ARBA" id="ARBA00022777"/>
    </source>
</evidence>
<reference evidence="9" key="1">
    <citation type="submission" date="2022-06" db="EMBL/GenBank/DDBJ databases">
        <title>Uncovering the hologenomic basis of an extraordinary plant invasion.</title>
        <authorList>
            <person name="Bieker V.C."/>
            <person name="Martin M.D."/>
            <person name="Gilbert T."/>
            <person name="Hodgins K."/>
            <person name="Battlay P."/>
            <person name="Petersen B."/>
            <person name="Wilson J."/>
        </authorList>
    </citation>
    <scope>NUCLEOTIDE SEQUENCE</scope>
    <source>
        <strain evidence="9">AA19_3_7</strain>
        <tissue evidence="9">Leaf</tissue>
    </source>
</reference>
<gene>
    <name evidence="9" type="ORF">M8C21_005624</name>
</gene>
<evidence type="ECO:0000256" key="8">
    <source>
        <dbReference type="ARBA" id="ARBA00022842"/>
    </source>
</evidence>
<comment type="similarity">
    <text evidence="2">Belongs to the phosphoglycerate kinase family.</text>
</comment>
<dbReference type="InterPro" id="IPR001576">
    <property type="entry name" value="Phosphoglycerate_kinase"/>
</dbReference>
<keyword evidence="7" id="KW-0067">ATP-binding</keyword>
<evidence type="ECO:0000313" key="10">
    <source>
        <dbReference type="Proteomes" id="UP001206925"/>
    </source>
</evidence>
<accession>A0AAD5CT03</accession>
<dbReference type="GO" id="GO:0006096">
    <property type="term" value="P:glycolytic process"/>
    <property type="evidence" value="ECO:0007669"/>
    <property type="project" value="InterPro"/>
</dbReference>